<gene>
    <name evidence="15" type="ORF">Sango_0101800</name>
</gene>
<keyword evidence="4" id="KW-0963">Cytoplasm</keyword>
<protein>
    <submittedName>
        <fullName evidence="15">Late blight resistance proteinR1C-3</fullName>
    </submittedName>
</protein>
<evidence type="ECO:0000259" key="12">
    <source>
        <dbReference type="Pfam" id="PF00931"/>
    </source>
</evidence>
<sequence>MIERRGIVSSVSYVSFYSTLSTILALIQTRKVLGTMDLLENPRLPHMLRRLNTKDFKKFDTFIWNGSHMSAVIRYLRRSFSMDGSSVDLLEDLEASRNTSRFPSKVLSFTWKLRGFFSGPIVDSSSNYRTNELLASFLDFLLDIVEEVVKSHANLIHTVEDQIEILQKELKFLIFVLGDALFRCPEIEETKNFFKDLGDLAKEAGSFLHLYFFTDEGKQSPIKLQLPKLLRQFKSMEMKVRRHCLMVSKRPSFVVSTTGDSLFIVNSLLNDLKDLLNRDDDLIADVWEEVEALQEELMVLRSFLEVFKDQQLAAFVLSTKEVAYEAEYIIKSFVAGDVPVWYLALRFPHVIQKIKLIGIGLEKIRKNYNDVKYLISSFIVGDIPVWYLKLKAPDFLENVTVIGTALEEIKSKEPQKDPNEEVAAQAKKTTIDIFVGFEDEQRIIVEQLTDGSKQRQVISIFGMPGLGKTTLAKKLYNNQAGYHWFDRFAWVVVSETYQRRSLLANILESVSDLDRYKILSMDAESLGVQLHRSLKKQRYLIVMDDVWEPFVWDDIGRFLPDDGNGSRILITSRIKEVAPPDSIPLDLPFLSEDQCWDLLKQKVFQNRDCPQGLVGIGKQIAAHCQGLPLAVVLIAAVLANMEEKKSLWNEVARSLSSQIFEDSNKCMNILELSYKHLPVHLKPCFLYFGAFPEDSEISVRKLISLWAAEGFIQEDGKSLRNVGEEYLMDLINRSLVIVAKRRSEGSVKACTIHDLLRELCLRKAKEENFLNLIKDQFPVYEKHHRLCIPLESINIKSRPFGLHIRSWLGCWSDISFIYSRLKLLRVLDLSIEAKESPPTDDLDLTETKQLVHLRYLAARVTADHIPPSIGCLQNLEFLLLDAPRSIEIPEALLDLMKLRHLQVRDHATFSESCHRRAVVKKDFQMNRLEIVSDLWIIDENDEQILRCFPCLRRLKCATRPLLDSSDKNHRYLVLDYLPLLESLNITYLGSEFKFSDMIYVPTAIKKLTLQKFKLSWKEMSMIGGLLKLEVLKLMYIVFDGKEWKTNRDEFGELKFLKLSGLKLHRWNTSYHFPKLQHLVVQRCRKLKKFPSSLGISRRCKSST</sequence>
<evidence type="ECO:0000256" key="8">
    <source>
        <dbReference type="ARBA" id="ARBA00022741"/>
    </source>
</evidence>
<evidence type="ECO:0000256" key="3">
    <source>
        <dbReference type="ARBA" id="ARBA00008894"/>
    </source>
</evidence>
<keyword evidence="11" id="KW-0812">Transmembrane</keyword>
<evidence type="ECO:0000256" key="1">
    <source>
        <dbReference type="ARBA" id="ARBA00002074"/>
    </source>
</evidence>
<dbReference type="InterPro" id="IPR032675">
    <property type="entry name" value="LRR_dom_sf"/>
</dbReference>
<dbReference type="Gene3D" id="1.10.10.10">
    <property type="entry name" value="Winged helix-like DNA-binding domain superfamily/Winged helix DNA-binding domain"/>
    <property type="match status" value="1"/>
</dbReference>
<comment type="function">
    <text evidence="1">Confers resistance to late blight (Phytophthora infestans) races carrying the avirulence gene Avr1. Resistance proteins guard the plant against pathogens that contain an appropriate avirulence protein via an indirect interaction with this avirulence protein. That triggers a defense system including the hypersensitive response, which restricts the pathogen growth.</text>
</comment>
<keyword evidence="5" id="KW-0433">Leucine-rich repeat</keyword>
<evidence type="ECO:0000259" key="13">
    <source>
        <dbReference type="Pfam" id="PF23559"/>
    </source>
</evidence>
<dbReference type="InterPro" id="IPR027417">
    <property type="entry name" value="P-loop_NTPase"/>
</dbReference>
<dbReference type="InterPro" id="IPR044974">
    <property type="entry name" value="Disease_R_plants"/>
</dbReference>
<keyword evidence="8" id="KW-0547">Nucleotide-binding</keyword>
<comment type="subcellular location">
    <subcellularLocation>
        <location evidence="2">Cytoplasm</location>
    </subcellularLocation>
</comment>
<evidence type="ECO:0000256" key="10">
    <source>
        <dbReference type="ARBA" id="ARBA00022840"/>
    </source>
</evidence>
<dbReference type="EMBL" id="JACGWL010000001">
    <property type="protein sequence ID" value="KAK4410288.1"/>
    <property type="molecule type" value="Genomic_DNA"/>
</dbReference>
<dbReference type="SUPFAM" id="SSF52058">
    <property type="entry name" value="L domain-like"/>
    <property type="match status" value="1"/>
</dbReference>
<dbReference type="CDD" id="cd14798">
    <property type="entry name" value="RX-CC_like"/>
    <property type="match status" value="1"/>
</dbReference>
<proteinExistence type="inferred from homology"/>
<feature type="domain" description="NB-ARC" evidence="12">
    <location>
        <begin position="441"/>
        <end position="608"/>
    </location>
</feature>
<evidence type="ECO:0000256" key="2">
    <source>
        <dbReference type="ARBA" id="ARBA00004496"/>
    </source>
</evidence>
<dbReference type="InterPro" id="IPR036388">
    <property type="entry name" value="WH-like_DNA-bd_sf"/>
</dbReference>
<evidence type="ECO:0000256" key="5">
    <source>
        <dbReference type="ARBA" id="ARBA00022614"/>
    </source>
</evidence>
<dbReference type="InterPro" id="IPR058922">
    <property type="entry name" value="WHD_DRP"/>
</dbReference>
<keyword evidence="11" id="KW-0472">Membrane</keyword>
<evidence type="ECO:0000256" key="7">
    <source>
        <dbReference type="ARBA" id="ARBA00022737"/>
    </source>
</evidence>
<dbReference type="GO" id="GO:0005737">
    <property type="term" value="C:cytoplasm"/>
    <property type="evidence" value="ECO:0007669"/>
    <property type="project" value="UniProtKB-SubCell"/>
</dbReference>
<evidence type="ECO:0000259" key="14">
    <source>
        <dbReference type="Pfam" id="PF23598"/>
    </source>
</evidence>
<dbReference type="Gene3D" id="1.10.8.430">
    <property type="entry name" value="Helical domain of apoptotic protease-activating factors"/>
    <property type="match status" value="1"/>
</dbReference>
<dbReference type="InterPro" id="IPR002182">
    <property type="entry name" value="NB-ARC"/>
</dbReference>
<dbReference type="Pfam" id="PF23559">
    <property type="entry name" value="WHD_DRP"/>
    <property type="match status" value="1"/>
</dbReference>
<feature type="transmembrane region" description="Helical" evidence="11">
    <location>
        <begin position="7"/>
        <end position="27"/>
    </location>
</feature>
<evidence type="ECO:0000313" key="15">
    <source>
        <dbReference type="EMBL" id="KAK4410288.1"/>
    </source>
</evidence>
<dbReference type="GO" id="GO:0043531">
    <property type="term" value="F:ADP binding"/>
    <property type="evidence" value="ECO:0007669"/>
    <property type="project" value="InterPro"/>
</dbReference>
<comment type="caution">
    <text evidence="15">The sequence shown here is derived from an EMBL/GenBank/DDBJ whole genome shotgun (WGS) entry which is preliminary data.</text>
</comment>
<keyword evidence="6" id="KW-0381">Hypersensitive response</keyword>
<dbReference type="SUPFAM" id="SSF52540">
    <property type="entry name" value="P-loop containing nucleoside triphosphate hydrolases"/>
    <property type="match status" value="1"/>
</dbReference>
<dbReference type="PANTHER" id="PTHR23155:SF1152">
    <property type="entry name" value="AAA+ ATPASE DOMAIN-CONTAINING PROTEIN"/>
    <property type="match status" value="1"/>
</dbReference>
<keyword evidence="7" id="KW-0677">Repeat</keyword>
<dbReference type="Gene3D" id="1.20.5.4130">
    <property type="match status" value="1"/>
</dbReference>
<dbReference type="InterPro" id="IPR042197">
    <property type="entry name" value="Apaf_helical"/>
</dbReference>
<name>A0AAE1XEJ8_9LAMI</name>
<keyword evidence="16" id="KW-1185">Reference proteome</keyword>
<evidence type="ECO:0000256" key="11">
    <source>
        <dbReference type="SAM" id="Phobius"/>
    </source>
</evidence>
<evidence type="ECO:0000313" key="16">
    <source>
        <dbReference type="Proteomes" id="UP001289374"/>
    </source>
</evidence>
<organism evidence="15 16">
    <name type="scientific">Sesamum angolense</name>
    <dbReference type="NCBI Taxonomy" id="2727404"/>
    <lineage>
        <taxon>Eukaryota</taxon>
        <taxon>Viridiplantae</taxon>
        <taxon>Streptophyta</taxon>
        <taxon>Embryophyta</taxon>
        <taxon>Tracheophyta</taxon>
        <taxon>Spermatophyta</taxon>
        <taxon>Magnoliopsida</taxon>
        <taxon>eudicotyledons</taxon>
        <taxon>Gunneridae</taxon>
        <taxon>Pentapetalae</taxon>
        <taxon>asterids</taxon>
        <taxon>lamiids</taxon>
        <taxon>Lamiales</taxon>
        <taxon>Pedaliaceae</taxon>
        <taxon>Sesamum</taxon>
    </lineage>
</organism>
<dbReference type="PANTHER" id="PTHR23155">
    <property type="entry name" value="DISEASE RESISTANCE PROTEIN RP"/>
    <property type="match status" value="1"/>
</dbReference>
<dbReference type="Gene3D" id="3.40.50.300">
    <property type="entry name" value="P-loop containing nucleotide triphosphate hydrolases"/>
    <property type="match status" value="1"/>
</dbReference>
<reference evidence="15" key="1">
    <citation type="submission" date="2020-06" db="EMBL/GenBank/DDBJ databases">
        <authorList>
            <person name="Li T."/>
            <person name="Hu X."/>
            <person name="Zhang T."/>
            <person name="Song X."/>
            <person name="Zhang H."/>
            <person name="Dai N."/>
            <person name="Sheng W."/>
            <person name="Hou X."/>
            <person name="Wei L."/>
        </authorList>
    </citation>
    <scope>NUCLEOTIDE SEQUENCE</scope>
    <source>
        <strain evidence="15">K16</strain>
        <tissue evidence="15">Leaf</tissue>
    </source>
</reference>
<reference evidence="15" key="2">
    <citation type="journal article" date="2024" name="Plant">
        <title>Genomic evolution and insights into agronomic trait innovations of Sesamum species.</title>
        <authorList>
            <person name="Miao H."/>
            <person name="Wang L."/>
            <person name="Qu L."/>
            <person name="Liu H."/>
            <person name="Sun Y."/>
            <person name="Le M."/>
            <person name="Wang Q."/>
            <person name="Wei S."/>
            <person name="Zheng Y."/>
            <person name="Lin W."/>
            <person name="Duan Y."/>
            <person name="Cao H."/>
            <person name="Xiong S."/>
            <person name="Wang X."/>
            <person name="Wei L."/>
            <person name="Li C."/>
            <person name="Ma Q."/>
            <person name="Ju M."/>
            <person name="Zhao R."/>
            <person name="Li G."/>
            <person name="Mu C."/>
            <person name="Tian Q."/>
            <person name="Mei H."/>
            <person name="Zhang T."/>
            <person name="Gao T."/>
            <person name="Zhang H."/>
        </authorList>
    </citation>
    <scope>NUCLEOTIDE SEQUENCE</scope>
    <source>
        <strain evidence="15">K16</strain>
    </source>
</reference>
<dbReference type="FunFam" id="3.40.50.300:FF:001091">
    <property type="entry name" value="Probable disease resistance protein At1g61300"/>
    <property type="match status" value="1"/>
</dbReference>
<dbReference type="GO" id="GO:0005524">
    <property type="term" value="F:ATP binding"/>
    <property type="evidence" value="ECO:0007669"/>
    <property type="project" value="UniProtKB-KW"/>
</dbReference>
<dbReference type="GO" id="GO:0051607">
    <property type="term" value="P:defense response to virus"/>
    <property type="evidence" value="ECO:0007669"/>
    <property type="project" value="UniProtKB-ARBA"/>
</dbReference>
<keyword evidence="10" id="KW-0067">ATP-binding</keyword>
<keyword evidence="9" id="KW-0611">Plant defense</keyword>
<dbReference type="GO" id="GO:0009626">
    <property type="term" value="P:plant-type hypersensitive response"/>
    <property type="evidence" value="ECO:0007669"/>
    <property type="project" value="UniProtKB-KW"/>
</dbReference>
<evidence type="ECO:0000256" key="6">
    <source>
        <dbReference type="ARBA" id="ARBA00022667"/>
    </source>
</evidence>
<dbReference type="InterPro" id="IPR038005">
    <property type="entry name" value="RX-like_CC"/>
</dbReference>
<dbReference type="Gene3D" id="3.80.10.10">
    <property type="entry name" value="Ribonuclease Inhibitor"/>
    <property type="match status" value="1"/>
</dbReference>
<dbReference type="Proteomes" id="UP001289374">
    <property type="component" value="Unassembled WGS sequence"/>
</dbReference>
<dbReference type="Pfam" id="PF00931">
    <property type="entry name" value="NB-ARC"/>
    <property type="match status" value="1"/>
</dbReference>
<dbReference type="FunFam" id="1.10.10.10:FF:000322">
    <property type="entry name" value="Probable disease resistance protein At1g63360"/>
    <property type="match status" value="1"/>
</dbReference>
<dbReference type="Pfam" id="PF23598">
    <property type="entry name" value="LRR_14"/>
    <property type="match status" value="1"/>
</dbReference>
<feature type="domain" description="Disease resistance R13L4/SHOC-2-like LRR" evidence="14">
    <location>
        <begin position="803"/>
        <end position="1011"/>
    </location>
</feature>
<evidence type="ECO:0000256" key="9">
    <source>
        <dbReference type="ARBA" id="ARBA00022821"/>
    </source>
</evidence>
<comment type="similarity">
    <text evidence="3">Belongs to the disease resistance NB-LRR family.</text>
</comment>
<keyword evidence="11" id="KW-1133">Transmembrane helix</keyword>
<dbReference type="InterPro" id="IPR055414">
    <property type="entry name" value="LRR_R13L4/SHOC2-like"/>
</dbReference>
<accession>A0AAE1XEJ8</accession>
<evidence type="ECO:0000256" key="4">
    <source>
        <dbReference type="ARBA" id="ARBA00022490"/>
    </source>
</evidence>
<feature type="domain" description="Disease resistance protein winged helix" evidence="13">
    <location>
        <begin position="691"/>
        <end position="759"/>
    </location>
</feature>
<dbReference type="AlphaFoldDB" id="A0AAE1XEJ8"/>
<dbReference type="PRINTS" id="PR00364">
    <property type="entry name" value="DISEASERSIST"/>
</dbReference>